<evidence type="ECO:0000256" key="2">
    <source>
        <dbReference type="SAM" id="Phobius"/>
    </source>
</evidence>
<comment type="caution">
    <text evidence="4">The sequence shown here is derived from an EMBL/GenBank/DDBJ whole genome shotgun (WGS) entry which is preliminary data.</text>
</comment>
<evidence type="ECO:0000259" key="3">
    <source>
        <dbReference type="Pfam" id="PF01636"/>
    </source>
</evidence>
<reference evidence="4" key="1">
    <citation type="journal article" date="2014" name="PLoS Genet.">
        <title>Signature Gene Expression Reveals Novel Clues to the Molecular Mechanisms of Dimorphic Transition in Penicillium marneffei.</title>
        <authorList>
            <person name="Yang E."/>
            <person name="Wang G."/>
            <person name="Cai J."/>
            <person name="Woo P.C."/>
            <person name="Lau S.K."/>
            <person name="Yuen K.-Y."/>
            <person name="Chow W.-N."/>
            <person name="Lin X."/>
        </authorList>
    </citation>
    <scope>NUCLEOTIDE SEQUENCE [LARGE SCALE GENOMIC DNA]</scope>
    <source>
        <strain evidence="4">PM1</strain>
    </source>
</reference>
<dbReference type="Gene3D" id="3.90.1200.10">
    <property type="match status" value="1"/>
</dbReference>
<keyword evidence="2" id="KW-0472">Membrane</keyword>
<dbReference type="InterPro" id="IPR011009">
    <property type="entry name" value="Kinase-like_dom_sf"/>
</dbReference>
<name>A0A093VS38_TALMA</name>
<dbReference type="GO" id="GO:0016301">
    <property type="term" value="F:kinase activity"/>
    <property type="evidence" value="ECO:0007669"/>
    <property type="project" value="UniProtKB-KW"/>
</dbReference>
<feature type="region of interest" description="Disordered" evidence="1">
    <location>
        <begin position="268"/>
        <end position="299"/>
    </location>
</feature>
<dbReference type="InterPro" id="IPR002575">
    <property type="entry name" value="Aminoglycoside_PTrfase"/>
</dbReference>
<keyword evidence="2" id="KW-0812">Transmembrane</keyword>
<evidence type="ECO:0000256" key="1">
    <source>
        <dbReference type="SAM" id="MobiDB-lite"/>
    </source>
</evidence>
<gene>
    <name evidence="4" type="ORF">GQ26_0022300</name>
</gene>
<feature type="transmembrane region" description="Helical" evidence="2">
    <location>
        <begin position="6"/>
        <end position="26"/>
    </location>
</feature>
<organism evidence="4">
    <name type="scientific">Talaromyces marneffei PM1</name>
    <dbReference type="NCBI Taxonomy" id="1077442"/>
    <lineage>
        <taxon>Eukaryota</taxon>
        <taxon>Fungi</taxon>
        <taxon>Dikarya</taxon>
        <taxon>Ascomycota</taxon>
        <taxon>Pezizomycotina</taxon>
        <taxon>Eurotiomycetes</taxon>
        <taxon>Eurotiomycetidae</taxon>
        <taxon>Eurotiales</taxon>
        <taxon>Trichocomaceae</taxon>
        <taxon>Talaromyces</taxon>
        <taxon>Talaromyces sect. Talaromyces</taxon>
    </lineage>
</organism>
<keyword evidence="4" id="KW-0418">Kinase</keyword>
<dbReference type="eggNOG" id="ENOG502SY9X">
    <property type="taxonomic scope" value="Eukaryota"/>
</dbReference>
<dbReference type="InterPro" id="IPR051678">
    <property type="entry name" value="AGP_Transferase"/>
</dbReference>
<keyword evidence="4" id="KW-0808">Transferase</keyword>
<evidence type="ECO:0000313" key="4">
    <source>
        <dbReference type="EMBL" id="KFX52834.1"/>
    </source>
</evidence>
<protein>
    <submittedName>
        <fullName evidence="4">Ethanolamine kinase 1</fullName>
    </submittedName>
</protein>
<dbReference type="PANTHER" id="PTHR21310">
    <property type="entry name" value="AMINOGLYCOSIDE PHOSPHOTRANSFERASE-RELATED-RELATED"/>
    <property type="match status" value="1"/>
</dbReference>
<feature type="domain" description="Aminoglycoside phosphotransferase" evidence="3">
    <location>
        <begin position="709"/>
        <end position="861"/>
    </location>
</feature>
<dbReference type="PANTHER" id="PTHR21310:SF39">
    <property type="entry name" value="AMINOGLYCOSIDE PHOSPHOTRANSFERASE DOMAIN-CONTAINING PROTEIN"/>
    <property type="match status" value="1"/>
</dbReference>
<dbReference type="Pfam" id="PF01636">
    <property type="entry name" value="APH"/>
    <property type="match status" value="1"/>
</dbReference>
<dbReference type="SUPFAM" id="SSF56112">
    <property type="entry name" value="Protein kinase-like (PK-like)"/>
    <property type="match status" value="1"/>
</dbReference>
<dbReference type="AlphaFoldDB" id="A0A093VS38"/>
<keyword evidence="2" id="KW-1133">Transmembrane helix</keyword>
<sequence length="883" mass="100125">MAGLDVAGVVGTWVAAGIALIALVGIRHQAIISIGPHNYGYVSQGIPVWPGVRLAQRVRAPRINKARKFDGEEWKSFDSKRLAIGDIKSIDTPASWVTFGAFLGGHSVEFEKDADIIVNEGAAFIPVSKAFLMTFALVGRFSDEQDRRRKLKGDGVRMWDRRASSLKPRDIELGNLRGQALPRVRSRPDIQIHGLTGSLYFISPGHSISGDRVKDSWSVIFVGESMLKPLEIPKDSISLETMGMLSLGFLPFKDRCFVNVLDPLDEDDNDSANSSVNSDEDVQTARGFRRRLSRKTAEDDDPDNIILPRTLVRTKNFINKDDSPISVIAYELQEIIVTEAEFLEWFSSQEDAKYLALYEMKLDVQTRQELRELADQTYVPAAAHWVRLKNALASYNSPRVEYFIRREDAQRIAYSLLDLSWHPEGYLIPGAAKENERASMMDLLCSISERTRPFVIRLKEGVSALELSSRDEKAFLDATEPVIRRAVSSPTRRALLQPLFAFDEFLRKLQHDRAEVQQMVGILMLTNAEFAELVYQSARHMTSLSQARVEIDLRTGVLTVPSAFGTVQTFEIDKNWTFSFKWGLYYKAVLRMKGTEMARVFIVTLKVQTTVLYRRLECCCKYGDLAISTLFTKRNFRPVLVYMTDLNVTTASSEELIHSCILRGKEGAVFADIIGVIVVKVSPTIVVKWGYSVTATEAAMQEFAYKNVNHSIVRVPRVYRFVQDELGRGFLFMDYVPVQKLLDLDLTVHTDITPRIITIIAHLGQIRHGQRPGPIGEKGPQGYLWSDDGVDKPFVSIAHLNRYLIKRLSLRNDSIDLSPYPLVLCHMDLVRRNMRLGEDKKAIYLLDWAHAGFFLRFYEPAALPCMNPYDEPTRSHLQQQWNQ</sequence>
<dbReference type="EMBL" id="JPOX01000002">
    <property type="protein sequence ID" value="KFX52834.1"/>
    <property type="molecule type" value="Genomic_DNA"/>
</dbReference>
<accession>A0A093VS38</accession>
<dbReference type="HOGENOM" id="CLU_326291_0_0_1"/>
<proteinExistence type="predicted"/>